<name>A0A235BYZ5_UNCW3</name>
<keyword evidence="2" id="KW-0808">Transferase</keyword>
<comment type="caution">
    <text evidence="2">The sequence shown here is derived from an EMBL/GenBank/DDBJ whole genome shotgun (WGS) entry which is preliminary data.</text>
</comment>
<evidence type="ECO:0000313" key="2">
    <source>
        <dbReference type="EMBL" id="OYD17379.1"/>
    </source>
</evidence>
<dbReference type="InterPro" id="IPR000257">
    <property type="entry name" value="Uroporphyrinogen_deCOase"/>
</dbReference>
<proteinExistence type="predicted"/>
<dbReference type="GO" id="GO:0016740">
    <property type="term" value="F:transferase activity"/>
    <property type="evidence" value="ECO:0007669"/>
    <property type="project" value="UniProtKB-KW"/>
</dbReference>
<dbReference type="Pfam" id="PF01208">
    <property type="entry name" value="URO-D"/>
    <property type="match status" value="1"/>
</dbReference>
<protein>
    <submittedName>
        <fullName evidence="2">Nucleoside 2-deoxyribosyltransferase</fullName>
    </submittedName>
</protein>
<dbReference type="EMBL" id="NOZQ01000021">
    <property type="protein sequence ID" value="OYD17379.1"/>
    <property type="molecule type" value="Genomic_DNA"/>
</dbReference>
<organism evidence="2 3">
    <name type="scientific">candidate division WOR-3 bacterium JGI_Cruoil_03_44_89</name>
    <dbReference type="NCBI Taxonomy" id="1973748"/>
    <lineage>
        <taxon>Bacteria</taxon>
        <taxon>Bacteria division WOR-3</taxon>
    </lineage>
</organism>
<dbReference type="InterPro" id="IPR052024">
    <property type="entry name" value="Methanogen_methyltrans"/>
</dbReference>
<dbReference type="PANTHER" id="PTHR47099:SF1">
    <property type="entry name" value="METHYLCOBAMIDE:COM METHYLTRANSFERASE MTBA"/>
    <property type="match status" value="1"/>
</dbReference>
<dbReference type="PANTHER" id="PTHR47099">
    <property type="entry name" value="METHYLCOBAMIDE:COM METHYLTRANSFERASE MTBA"/>
    <property type="match status" value="1"/>
</dbReference>
<gene>
    <name evidence="2" type="ORF">CH333_01030</name>
</gene>
<dbReference type="InterPro" id="IPR038071">
    <property type="entry name" value="UROD/MetE-like_sf"/>
</dbReference>
<dbReference type="GO" id="GO:0004853">
    <property type="term" value="F:uroporphyrinogen decarboxylase activity"/>
    <property type="evidence" value="ECO:0007669"/>
    <property type="project" value="InterPro"/>
</dbReference>
<evidence type="ECO:0000259" key="1">
    <source>
        <dbReference type="Pfam" id="PF01208"/>
    </source>
</evidence>
<dbReference type="GO" id="GO:0006779">
    <property type="term" value="P:porphyrin-containing compound biosynthetic process"/>
    <property type="evidence" value="ECO:0007669"/>
    <property type="project" value="InterPro"/>
</dbReference>
<accession>A0A235BYZ5</accession>
<dbReference type="SUPFAM" id="SSF51726">
    <property type="entry name" value="UROD/MetE-like"/>
    <property type="match status" value="1"/>
</dbReference>
<evidence type="ECO:0000313" key="3">
    <source>
        <dbReference type="Proteomes" id="UP000215215"/>
    </source>
</evidence>
<reference evidence="2 3" key="1">
    <citation type="submission" date="2017-07" db="EMBL/GenBank/DDBJ databases">
        <title>Recovery of genomes from metagenomes via a dereplication, aggregation, and scoring strategy.</title>
        <authorList>
            <person name="Sieber C.M."/>
            <person name="Probst A.J."/>
            <person name="Sharrar A."/>
            <person name="Thomas B.C."/>
            <person name="Hess M."/>
            <person name="Tringe S.G."/>
            <person name="Banfield J.F."/>
        </authorList>
    </citation>
    <scope>NUCLEOTIDE SEQUENCE [LARGE SCALE GENOMIC DNA]</scope>
    <source>
        <strain evidence="2">JGI_Cruoil_03_44_89</strain>
    </source>
</reference>
<feature type="domain" description="Uroporphyrinogen decarboxylase (URO-D)" evidence="1">
    <location>
        <begin position="114"/>
        <end position="332"/>
    </location>
</feature>
<dbReference type="Gene3D" id="3.20.20.210">
    <property type="match status" value="1"/>
</dbReference>
<dbReference type="Proteomes" id="UP000215215">
    <property type="component" value="Unassembled WGS sequence"/>
</dbReference>
<sequence length="339" mass="39039">MCRKPNFDRLCTALYCGEPDYVPLVELGIAQEIKKRFLGKKIYSLKEEVEFWSQAGYDYVKLQPGIDMNLSKITPQKGGWHWASEHKGIISSWQDFEQYIWSKPEDVDYSDFEKITKYLPDSMAVIGQYGDIFTMVWELMGFENFSLMLYEDIELIEALFEKIGTIVFNLFENMVTFDCVKAIWYSDDIAYHAGPIISPIFIRKYLLPWMKKIGDMAKKHNIPYIYHSDGKLWDFIDDIIACGVNAIHPIEPKAMDIVEVKEKVKGKLCVIGNIDLSYTLTRGTPEETEEEVREKIHTVAPGGGYCLGSSNSIPKYVKLKNFIAMVESTKRYGKYPISV</sequence>
<dbReference type="AlphaFoldDB" id="A0A235BYZ5"/>